<feature type="transmembrane region" description="Helical" evidence="1">
    <location>
        <begin position="15"/>
        <end position="34"/>
    </location>
</feature>
<evidence type="ECO:0000259" key="2">
    <source>
        <dbReference type="Pfam" id="PF13400"/>
    </source>
</evidence>
<dbReference type="EMBL" id="QUAK01000074">
    <property type="protein sequence ID" value="RFU86249.1"/>
    <property type="molecule type" value="Genomic_DNA"/>
</dbReference>
<feature type="domain" description="Putative Flp pilus-assembly TadG-like N-terminal" evidence="2">
    <location>
        <begin position="10"/>
        <end position="56"/>
    </location>
</feature>
<gene>
    <name evidence="3" type="ORF">DY218_13215</name>
</gene>
<dbReference type="OrthoDB" id="4337756at2"/>
<sequence length="200" mass="21144">MFQRLRNDKGQTLPLYVWLVGILLFVAFVFFAFAKAAVARNGAQSAADAAALAAAKEARKELLVQVIAGIPTGAWVVPLEGGTPPVSNGAASAAHLAAENKSHLDGAPQHTFAGGNFAIKAKIETDYTVGDSLVPGTENKRAKAEATAVIKPRCHMVANVPTKVVKFYCEGSGLWDIDPKTFNAGDLPEAKDLFKVQLAE</sequence>
<keyword evidence="4" id="KW-1185">Reference proteome</keyword>
<keyword evidence="1" id="KW-0472">Membrane</keyword>
<protein>
    <recommendedName>
        <fullName evidence="2">Putative Flp pilus-assembly TadG-like N-terminal domain-containing protein</fullName>
    </recommendedName>
</protein>
<dbReference type="AlphaFoldDB" id="A0A372M5Y0"/>
<dbReference type="Pfam" id="PF13400">
    <property type="entry name" value="Tad"/>
    <property type="match status" value="1"/>
</dbReference>
<dbReference type="Proteomes" id="UP000263094">
    <property type="component" value="Unassembled WGS sequence"/>
</dbReference>
<name>A0A372M5Y0_9ACTN</name>
<evidence type="ECO:0000313" key="4">
    <source>
        <dbReference type="Proteomes" id="UP000263094"/>
    </source>
</evidence>
<reference evidence="3 4" key="1">
    <citation type="submission" date="2018-08" db="EMBL/GenBank/DDBJ databases">
        <title>Isolation, diversity and antifungal activity of Actinobacteria from wheat.</title>
        <authorList>
            <person name="Han C."/>
        </authorList>
    </citation>
    <scope>NUCLEOTIDE SEQUENCE [LARGE SCALE GENOMIC DNA]</scope>
    <source>
        <strain evidence="3 4">NEAU-YY421</strain>
    </source>
</reference>
<dbReference type="InterPro" id="IPR028087">
    <property type="entry name" value="Tad_N"/>
</dbReference>
<evidence type="ECO:0000256" key="1">
    <source>
        <dbReference type="SAM" id="Phobius"/>
    </source>
</evidence>
<proteinExistence type="predicted"/>
<organism evidence="3 4">
    <name type="scientific">Streptomyces triticagri</name>
    <dbReference type="NCBI Taxonomy" id="2293568"/>
    <lineage>
        <taxon>Bacteria</taxon>
        <taxon>Bacillati</taxon>
        <taxon>Actinomycetota</taxon>
        <taxon>Actinomycetes</taxon>
        <taxon>Kitasatosporales</taxon>
        <taxon>Streptomycetaceae</taxon>
        <taxon>Streptomyces</taxon>
    </lineage>
</organism>
<accession>A0A372M5Y0</accession>
<keyword evidence="1" id="KW-0812">Transmembrane</keyword>
<keyword evidence="1" id="KW-1133">Transmembrane helix</keyword>
<evidence type="ECO:0000313" key="3">
    <source>
        <dbReference type="EMBL" id="RFU86249.1"/>
    </source>
</evidence>
<comment type="caution">
    <text evidence="3">The sequence shown here is derived from an EMBL/GenBank/DDBJ whole genome shotgun (WGS) entry which is preliminary data.</text>
</comment>